<evidence type="ECO:0000313" key="2">
    <source>
        <dbReference type="EMBL" id="CAK6980884.1"/>
    </source>
</evidence>
<evidence type="ECO:0000313" key="3">
    <source>
        <dbReference type="Proteomes" id="UP001314229"/>
    </source>
</evidence>
<accession>A0AAV1QD04</accession>
<keyword evidence="3" id="KW-1185">Reference proteome</keyword>
<dbReference type="Proteomes" id="UP001314229">
    <property type="component" value="Unassembled WGS sequence"/>
</dbReference>
<feature type="non-terminal residue" evidence="2">
    <location>
        <position position="1"/>
    </location>
</feature>
<feature type="compositionally biased region" description="Basic and acidic residues" evidence="1">
    <location>
        <begin position="51"/>
        <end position="60"/>
    </location>
</feature>
<protein>
    <submittedName>
        <fullName evidence="2">Uncharacterized protein</fullName>
    </submittedName>
</protein>
<gene>
    <name evidence="2" type="ORF">FSCOSCO3_A007866</name>
</gene>
<evidence type="ECO:0000256" key="1">
    <source>
        <dbReference type="SAM" id="MobiDB-lite"/>
    </source>
</evidence>
<dbReference type="EMBL" id="CAWUFR010000748">
    <property type="protein sequence ID" value="CAK6980884.1"/>
    <property type="molecule type" value="Genomic_DNA"/>
</dbReference>
<proteinExistence type="predicted"/>
<comment type="caution">
    <text evidence="2">The sequence shown here is derived from an EMBL/GenBank/DDBJ whole genome shotgun (WGS) entry which is preliminary data.</text>
</comment>
<reference evidence="2 3" key="1">
    <citation type="submission" date="2024-01" db="EMBL/GenBank/DDBJ databases">
        <authorList>
            <person name="Alioto T."/>
            <person name="Alioto T."/>
            <person name="Gomez Garrido J."/>
        </authorList>
    </citation>
    <scope>NUCLEOTIDE SEQUENCE [LARGE SCALE GENOMIC DNA]</scope>
</reference>
<feature type="compositionally biased region" description="Basic and acidic residues" evidence="1">
    <location>
        <begin position="18"/>
        <end position="28"/>
    </location>
</feature>
<dbReference type="AlphaFoldDB" id="A0AAV1QD04"/>
<name>A0AAV1QD04_SCOSC</name>
<sequence>GSLRFPLIASGSGSRSMRLMEEARRRAETSTSKTSGADRQHPVIYEYTGAEGERGPEELA</sequence>
<feature type="region of interest" description="Disordered" evidence="1">
    <location>
        <begin position="1"/>
        <end position="60"/>
    </location>
</feature>
<organism evidence="2 3">
    <name type="scientific">Scomber scombrus</name>
    <name type="common">Atlantic mackerel</name>
    <name type="synonym">Scomber vernalis</name>
    <dbReference type="NCBI Taxonomy" id="13677"/>
    <lineage>
        <taxon>Eukaryota</taxon>
        <taxon>Metazoa</taxon>
        <taxon>Chordata</taxon>
        <taxon>Craniata</taxon>
        <taxon>Vertebrata</taxon>
        <taxon>Euteleostomi</taxon>
        <taxon>Actinopterygii</taxon>
        <taxon>Neopterygii</taxon>
        <taxon>Teleostei</taxon>
        <taxon>Neoteleostei</taxon>
        <taxon>Acanthomorphata</taxon>
        <taxon>Pelagiaria</taxon>
        <taxon>Scombriformes</taxon>
        <taxon>Scombridae</taxon>
        <taxon>Scomber</taxon>
    </lineage>
</organism>